<evidence type="ECO:0000313" key="3">
    <source>
        <dbReference type="Proteomes" id="UP000638353"/>
    </source>
</evidence>
<proteinExistence type="predicted"/>
<sequence>MPFSEGLEVVQFRDPWWITMWWPEGAVSGGPQKIVIEAAPDAPPGDVARGISTTVLRRLDLAEAVKKAQETAPASPPWRAEEGRLVELAALAGRLLGGEGVSERYLSVLCLTYRDLVDKGVQAPVPWLAERLGRKPDSVKDHLKKARREGLLTSRAGRAGGDLGERAREALEGVEGLPEEVTPTEG</sequence>
<dbReference type="AlphaFoldDB" id="A0A918WVI9"/>
<dbReference type="Proteomes" id="UP000638353">
    <property type="component" value="Unassembled WGS sequence"/>
</dbReference>
<gene>
    <name evidence="2" type="ORF">GCM10010334_16670</name>
</gene>
<feature type="region of interest" description="Disordered" evidence="1">
    <location>
        <begin position="139"/>
        <end position="186"/>
    </location>
</feature>
<accession>A0A918WVI9</accession>
<reference evidence="2" key="1">
    <citation type="journal article" date="2014" name="Int. J. Syst. Evol. Microbiol.">
        <title>Complete genome sequence of Corynebacterium casei LMG S-19264T (=DSM 44701T), isolated from a smear-ripened cheese.</title>
        <authorList>
            <consortium name="US DOE Joint Genome Institute (JGI-PGF)"/>
            <person name="Walter F."/>
            <person name="Albersmeier A."/>
            <person name="Kalinowski J."/>
            <person name="Ruckert C."/>
        </authorList>
    </citation>
    <scope>NUCLEOTIDE SEQUENCE</scope>
    <source>
        <strain evidence="2">JCM 4637</strain>
    </source>
</reference>
<dbReference type="EMBL" id="BMVC01000003">
    <property type="protein sequence ID" value="GHC86024.1"/>
    <property type="molecule type" value="Genomic_DNA"/>
</dbReference>
<evidence type="ECO:0000313" key="2">
    <source>
        <dbReference type="EMBL" id="GHC86024.1"/>
    </source>
</evidence>
<organism evidence="2 3">
    <name type="scientific">Streptomyces finlayi</name>
    <dbReference type="NCBI Taxonomy" id="67296"/>
    <lineage>
        <taxon>Bacteria</taxon>
        <taxon>Bacillati</taxon>
        <taxon>Actinomycetota</taxon>
        <taxon>Actinomycetes</taxon>
        <taxon>Kitasatosporales</taxon>
        <taxon>Streptomycetaceae</taxon>
        <taxon>Streptomyces</taxon>
    </lineage>
</organism>
<name>A0A918WVI9_9ACTN</name>
<dbReference type="RefSeq" id="WP_189822858.1">
    <property type="nucleotide sequence ID" value="NZ_BMVC01000003.1"/>
</dbReference>
<evidence type="ECO:0000256" key="1">
    <source>
        <dbReference type="SAM" id="MobiDB-lite"/>
    </source>
</evidence>
<comment type="caution">
    <text evidence="2">The sequence shown here is derived from an EMBL/GenBank/DDBJ whole genome shotgun (WGS) entry which is preliminary data.</text>
</comment>
<reference evidence="2" key="2">
    <citation type="submission" date="2020-09" db="EMBL/GenBank/DDBJ databases">
        <authorList>
            <person name="Sun Q."/>
            <person name="Ohkuma M."/>
        </authorList>
    </citation>
    <scope>NUCLEOTIDE SEQUENCE</scope>
    <source>
        <strain evidence="2">JCM 4637</strain>
    </source>
</reference>
<protein>
    <submittedName>
        <fullName evidence="2">Uncharacterized protein</fullName>
    </submittedName>
</protein>